<dbReference type="Pfam" id="PF04191">
    <property type="entry name" value="PEMT"/>
    <property type="match status" value="1"/>
</dbReference>
<dbReference type="EMBL" id="FNMY01000001">
    <property type="protein sequence ID" value="SDW23527.1"/>
    <property type="molecule type" value="Genomic_DNA"/>
</dbReference>
<evidence type="ECO:0000313" key="7">
    <source>
        <dbReference type="Proteomes" id="UP000199592"/>
    </source>
</evidence>
<feature type="transmembrane region" description="Helical" evidence="5">
    <location>
        <begin position="6"/>
        <end position="25"/>
    </location>
</feature>
<dbReference type="PANTHER" id="PTHR12714">
    <property type="entry name" value="PROTEIN-S ISOPRENYLCYSTEINE O-METHYLTRANSFERASE"/>
    <property type="match status" value="1"/>
</dbReference>
<dbReference type="OrthoDB" id="9809773at2"/>
<dbReference type="GO" id="GO:0008168">
    <property type="term" value="F:methyltransferase activity"/>
    <property type="evidence" value="ECO:0007669"/>
    <property type="project" value="UniProtKB-KW"/>
</dbReference>
<keyword evidence="6" id="KW-0808">Transferase</keyword>
<organism evidence="6 7">
    <name type="scientific">Flagellimonas zhangzhouensis</name>
    <dbReference type="NCBI Taxonomy" id="1073328"/>
    <lineage>
        <taxon>Bacteria</taxon>
        <taxon>Pseudomonadati</taxon>
        <taxon>Bacteroidota</taxon>
        <taxon>Flavobacteriia</taxon>
        <taxon>Flavobacteriales</taxon>
        <taxon>Flavobacteriaceae</taxon>
        <taxon>Flagellimonas</taxon>
    </lineage>
</organism>
<dbReference type="GO" id="GO:0012505">
    <property type="term" value="C:endomembrane system"/>
    <property type="evidence" value="ECO:0007669"/>
    <property type="project" value="UniProtKB-SubCell"/>
</dbReference>
<keyword evidence="7" id="KW-1185">Reference proteome</keyword>
<evidence type="ECO:0000256" key="5">
    <source>
        <dbReference type="SAM" id="Phobius"/>
    </source>
</evidence>
<evidence type="ECO:0000256" key="2">
    <source>
        <dbReference type="ARBA" id="ARBA00022692"/>
    </source>
</evidence>
<evidence type="ECO:0000256" key="3">
    <source>
        <dbReference type="ARBA" id="ARBA00022989"/>
    </source>
</evidence>
<keyword evidence="3 5" id="KW-1133">Transmembrane helix</keyword>
<sequence>MKTKVPPVVVMLVFAVLMYALDAFLPVGEFNFFGRNTLSWILLGLAAIVGVLSVAQFLFKKTTVDPLMPEKANHLVTNGIYNFSRNPMYLALLLILLAFGLRLGNAFNTLLAAGFVYWMNHFQIIPEEEALKQKFGQEYNIYCKLTRRWF</sequence>
<evidence type="ECO:0000256" key="4">
    <source>
        <dbReference type="ARBA" id="ARBA00023136"/>
    </source>
</evidence>
<keyword evidence="6" id="KW-0489">Methyltransferase</keyword>
<reference evidence="7" key="1">
    <citation type="submission" date="2016-10" db="EMBL/GenBank/DDBJ databases">
        <authorList>
            <person name="Varghese N."/>
            <person name="Submissions S."/>
        </authorList>
    </citation>
    <scope>NUCLEOTIDE SEQUENCE [LARGE SCALE GENOMIC DNA]</scope>
    <source>
        <strain evidence="7">DSM 25030</strain>
    </source>
</reference>
<dbReference type="RefSeq" id="WP_090295350.1">
    <property type="nucleotide sequence ID" value="NZ_FNKI01000002.1"/>
</dbReference>
<keyword evidence="4 5" id="KW-0472">Membrane</keyword>
<gene>
    <name evidence="6" type="ORF">SAMN04487892_0820</name>
</gene>
<dbReference type="Gene3D" id="1.20.120.1630">
    <property type="match status" value="1"/>
</dbReference>
<dbReference type="InterPro" id="IPR007318">
    <property type="entry name" value="Phopholipid_MeTrfase"/>
</dbReference>
<feature type="transmembrane region" description="Helical" evidence="5">
    <location>
        <begin position="37"/>
        <end position="59"/>
    </location>
</feature>
<protein>
    <submittedName>
        <fullName evidence="6">Protein-S-isoprenylcysteine O-methyltransferase Ste14</fullName>
    </submittedName>
</protein>
<dbReference type="STRING" id="1073328.SAMN05216294_2172"/>
<dbReference type="GO" id="GO:0032259">
    <property type="term" value="P:methylation"/>
    <property type="evidence" value="ECO:0007669"/>
    <property type="project" value="UniProtKB-KW"/>
</dbReference>
<proteinExistence type="predicted"/>
<feature type="transmembrane region" description="Helical" evidence="5">
    <location>
        <begin position="88"/>
        <end position="118"/>
    </location>
</feature>
<comment type="subcellular location">
    <subcellularLocation>
        <location evidence="1">Endomembrane system</location>
        <topology evidence="1">Multi-pass membrane protein</topology>
    </subcellularLocation>
</comment>
<name>A0A1H2RW55_9FLAO</name>
<evidence type="ECO:0000313" key="6">
    <source>
        <dbReference type="EMBL" id="SDW23527.1"/>
    </source>
</evidence>
<accession>A0A1H2RW55</accession>
<dbReference type="PANTHER" id="PTHR12714:SF24">
    <property type="entry name" value="SLR1182 PROTEIN"/>
    <property type="match status" value="1"/>
</dbReference>
<dbReference type="Proteomes" id="UP000199592">
    <property type="component" value="Unassembled WGS sequence"/>
</dbReference>
<evidence type="ECO:0000256" key="1">
    <source>
        <dbReference type="ARBA" id="ARBA00004127"/>
    </source>
</evidence>
<keyword evidence="2 5" id="KW-0812">Transmembrane</keyword>
<dbReference type="AlphaFoldDB" id="A0A1H2RW55"/>